<dbReference type="EMBL" id="JBHUOJ010000039">
    <property type="protein sequence ID" value="MFD2835373.1"/>
    <property type="molecule type" value="Genomic_DNA"/>
</dbReference>
<keyword evidence="1" id="KW-0597">Phosphoprotein</keyword>
<evidence type="ECO:0000259" key="2">
    <source>
        <dbReference type="PROSITE" id="PS50110"/>
    </source>
</evidence>
<proteinExistence type="predicted"/>
<evidence type="ECO:0000313" key="3">
    <source>
        <dbReference type="EMBL" id="MFD2835373.1"/>
    </source>
</evidence>
<dbReference type="InterPro" id="IPR011006">
    <property type="entry name" value="CheY-like_superfamily"/>
</dbReference>
<evidence type="ECO:0000313" key="4">
    <source>
        <dbReference type="Proteomes" id="UP001597438"/>
    </source>
</evidence>
<dbReference type="Pfam" id="PF00072">
    <property type="entry name" value="Response_reg"/>
    <property type="match status" value="1"/>
</dbReference>
<reference evidence="4" key="1">
    <citation type="journal article" date="2019" name="Int. J. Syst. Evol. Microbiol.">
        <title>The Global Catalogue of Microorganisms (GCM) 10K type strain sequencing project: providing services to taxonomists for standard genome sequencing and annotation.</title>
        <authorList>
            <consortium name="The Broad Institute Genomics Platform"/>
            <consortium name="The Broad Institute Genome Sequencing Center for Infectious Disease"/>
            <person name="Wu L."/>
            <person name="Ma J."/>
        </authorList>
    </citation>
    <scope>NUCLEOTIDE SEQUENCE [LARGE SCALE GENOMIC DNA]</scope>
    <source>
        <strain evidence="4">KCTC 52925</strain>
    </source>
</reference>
<keyword evidence="4" id="KW-1185">Reference proteome</keyword>
<dbReference type="Gene3D" id="3.40.50.2300">
    <property type="match status" value="1"/>
</dbReference>
<evidence type="ECO:0000256" key="1">
    <source>
        <dbReference type="PROSITE-ProRule" id="PRU00169"/>
    </source>
</evidence>
<dbReference type="SUPFAM" id="SSF52172">
    <property type="entry name" value="CheY-like"/>
    <property type="match status" value="1"/>
</dbReference>
<dbReference type="InterPro" id="IPR001789">
    <property type="entry name" value="Sig_transdc_resp-reg_receiver"/>
</dbReference>
<gene>
    <name evidence="3" type="ORF">ACFSYS_18925</name>
</gene>
<accession>A0ABW5XAR6</accession>
<dbReference type="CDD" id="cd17557">
    <property type="entry name" value="REC_Rcp-like"/>
    <property type="match status" value="1"/>
</dbReference>
<sequence>MKKKLNILLIEDDFIEVMKMNRTITSLYLPHNIIEATNGQEAMEVLQQTSQLPDIILLDLHMPKINGTEFLEMLKSKPELRHIPVIILTTSENHKDLMECYKIGISGYIVKPLKYEDYVEKIRVVFDYWRINELINI</sequence>
<feature type="domain" description="Response regulatory" evidence="2">
    <location>
        <begin position="6"/>
        <end position="126"/>
    </location>
</feature>
<dbReference type="SMART" id="SM00448">
    <property type="entry name" value="REC"/>
    <property type="match status" value="1"/>
</dbReference>
<dbReference type="PANTHER" id="PTHR44520:SF2">
    <property type="entry name" value="RESPONSE REGULATOR RCP1"/>
    <property type="match status" value="1"/>
</dbReference>
<feature type="modified residue" description="4-aspartylphosphate" evidence="1">
    <location>
        <position position="59"/>
    </location>
</feature>
<protein>
    <submittedName>
        <fullName evidence="3">Response regulator</fullName>
    </submittedName>
</protein>
<dbReference type="PANTHER" id="PTHR44520">
    <property type="entry name" value="RESPONSE REGULATOR RCP1-RELATED"/>
    <property type="match status" value="1"/>
</dbReference>
<organism evidence="3 4">
    <name type="scientific">Christiangramia antarctica</name>
    <dbReference type="NCBI Taxonomy" id="2058158"/>
    <lineage>
        <taxon>Bacteria</taxon>
        <taxon>Pseudomonadati</taxon>
        <taxon>Bacteroidota</taxon>
        <taxon>Flavobacteriia</taxon>
        <taxon>Flavobacteriales</taxon>
        <taxon>Flavobacteriaceae</taxon>
        <taxon>Christiangramia</taxon>
    </lineage>
</organism>
<name>A0ABW5XAR6_9FLAO</name>
<dbReference type="InterPro" id="IPR052893">
    <property type="entry name" value="TCS_response_regulator"/>
</dbReference>
<dbReference type="PROSITE" id="PS50110">
    <property type="entry name" value="RESPONSE_REGULATORY"/>
    <property type="match status" value="1"/>
</dbReference>
<dbReference type="RefSeq" id="WP_251741136.1">
    <property type="nucleotide sequence ID" value="NZ_JBHUOJ010000039.1"/>
</dbReference>
<dbReference type="Proteomes" id="UP001597438">
    <property type="component" value="Unassembled WGS sequence"/>
</dbReference>
<comment type="caution">
    <text evidence="3">The sequence shown here is derived from an EMBL/GenBank/DDBJ whole genome shotgun (WGS) entry which is preliminary data.</text>
</comment>